<evidence type="ECO:0000256" key="5">
    <source>
        <dbReference type="SAM" id="MobiDB-lite"/>
    </source>
</evidence>
<feature type="compositionally biased region" description="Acidic residues" evidence="5">
    <location>
        <begin position="439"/>
        <end position="461"/>
    </location>
</feature>
<keyword evidence="3 6" id="KW-1133">Transmembrane helix</keyword>
<comment type="subcellular location">
    <subcellularLocation>
        <location evidence="1">Membrane</location>
        <topology evidence="1">Single-pass membrane protein</topology>
    </subcellularLocation>
</comment>
<keyword evidence="2 6" id="KW-0812">Transmembrane</keyword>
<evidence type="ECO:0000256" key="7">
    <source>
        <dbReference type="SAM" id="SignalP"/>
    </source>
</evidence>
<dbReference type="PROSITE" id="PS51352">
    <property type="entry name" value="THIOREDOXIN_2"/>
    <property type="match status" value="1"/>
</dbReference>
<dbReference type="InterPro" id="IPR052250">
    <property type="entry name" value="PDI_TMX3"/>
</dbReference>
<evidence type="ECO:0000313" key="10">
    <source>
        <dbReference type="Proteomes" id="UP000693970"/>
    </source>
</evidence>
<protein>
    <submittedName>
        <fullName evidence="9">Thioredoxin</fullName>
    </submittedName>
</protein>
<comment type="caution">
    <text evidence="9">The sequence shown here is derived from an EMBL/GenBank/DDBJ whole genome shotgun (WGS) entry which is preliminary data.</text>
</comment>
<proteinExistence type="predicted"/>
<dbReference type="Pfam" id="PF00085">
    <property type="entry name" value="Thioredoxin"/>
    <property type="match status" value="1"/>
</dbReference>
<evidence type="ECO:0000256" key="1">
    <source>
        <dbReference type="ARBA" id="ARBA00004167"/>
    </source>
</evidence>
<accession>A0A9K3LN41</accession>
<reference evidence="9" key="2">
    <citation type="submission" date="2021-04" db="EMBL/GenBank/DDBJ databases">
        <authorList>
            <person name="Podell S."/>
        </authorList>
    </citation>
    <scope>NUCLEOTIDE SEQUENCE</scope>
    <source>
        <strain evidence="9">Hildebrandi</strain>
    </source>
</reference>
<evidence type="ECO:0000256" key="2">
    <source>
        <dbReference type="ARBA" id="ARBA00022692"/>
    </source>
</evidence>
<dbReference type="InterPro" id="IPR013766">
    <property type="entry name" value="Thioredoxin_domain"/>
</dbReference>
<evidence type="ECO:0000256" key="4">
    <source>
        <dbReference type="ARBA" id="ARBA00023136"/>
    </source>
</evidence>
<gene>
    <name evidence="9" type="ORF">IV203_038699</name>
</gene>
<feature type="signal peptide" evidence="7">
    <location>
        <begin position="1"/>
        <end position="27"/>
    </location>
</feature>
<dbReference type="EMBL" id="JAGRRH010000009">
    <property type="protein sequence ID" value="KAG7365495.1"/>
    <property type="molecule type" value="Genomic_DNA"/>
</dbReference>
<dbReference type="GO" id="GO:0005783">
    <property type="term" value="C:endoplasmic reticulum"/>
    <property type="evidence" value="ECO:0007669"/>
    <property type="project" value="TreeGrafter"/>
</dbReference>
<feature type="domain" description="Thioredoxin" evidence="8">
    <location>
        <begin position="29"/>
        <end position="156"/>
    </location>
</feature>
<evidence type="ECO:0000256" key="3">
    <source>
        <dbReference type="ARBA" id="ARBA00022989"/>
    </source>
</evidence>
<feature type="region of interest" description="Disordered" evidence="5">
    <location>
        <begin position="431"/>
        <end position="475"/>
    </location>
</feature>
<keyword evidence="7" id="KW-0732">Signal</keyword>
<evidence type="ECO:0000313" key="9">
    <source>
        <dbReference type="EMBL" id="KAG7365495.1"/>
    </source>
</evidence>
<dbReference type="OrthoDB" id="427280at2759"/>
<feature type="compositionally biased region" description="Basic and acidic residues" evidence="5">
    <location>
        <begin position="462"/>
        <end position="475"/>
    </location>
</feature>
<organism evidence="9 10">
    <name type="scientific">Nitzschia inconspicua</name>
    <dbReference type="NCBI Taxonomy" id="303405"/>
    <lineage>
        <taxon>Eukaryota</taxon>
        <taxon>Sar</taxon>
        <taxon>Stramenopiles</taxon>
        <taxon>Ochrophyta</taxon>
        <taxon>Bacillariophyta</taxon>
        <taxon>Bacillariophyceae</taxon>
        <taxon>Bacillariophycidae</taxon>
        <taxon>Bacillariales</taxon>
        <taxon>Bacillariaceae</taxon>
        <taxon>Nitzschia</taxon>
    </lineage>
</organism>
<feature type="chain" id="PRO_5039904367" evidence="7">
    <location>
        <begin position="28"/>
        <end position="475"/>
    </location>
</feature>
<dbReference type="Proteomes" id="UP000693970">
    <property type="component" value="Unassembled WGS sequence"/>
</dbReference>
<dbReference type="CDD" id="cd02961">
    <property type="entry name" value="PDI_a_family"/>
    <property type="match status" value="1"/>
</dbReference>
<dbReference type="GO" id="GO:0016020">
    <property type="term" value="C:membrane"/>
    <property type="evidence" value="ECO:0007669"/>
    <property type="project" value="UniProtKB-SubCell"/>
</dbReference>
<dbReference type="PANTHER" id="PTHR46426">
    <property type="entry name" value="PROTEIN DISULFIDE-ISOMERASE TMX3"/>
    <property type="match status" value="1"/>
</dbReference>
<evidence type="ECO:0000259" key="8">
    <source>
        <dbReference type="PROSITE" id="PS51352"/>
    </source>
</evidence>
<sequence length="475" mass="54327">MANVSGRCRSLLRSPFLIVFLVVTSFSSHHHVVVAAAAKQNGYPQGQVHGTPIDLTKETFPQALEDPMNKFWFFKFYAPWCGHCKRMTPVLQTIAPKVKGKMAIGKIDCTKQKPLCNEYGVRGFPTLMYSINGEFFEYHGGRDEKSLLKFAEKMSSPPITTIKRLEEATRFSMTKTDEGVAFLASDKTKESSKLYEIFEQVARKNQASVHFLWMTQSVNDADNGIESAYISRVEAGVVEPRYYDLDGDDALTVEKVEAWIHDFNVPTIITLGPDNFSRISKKKRPLVMALVDLDNKELVEGIRKHMMDFVLTTPQETVDKYYYGLFDGKKWQKFLEQFHVKQEDNPQYLVLDMPNKKYWRNETYTKLKDFLIAVYDGSIEAKTPDKTGMGDTPFAWIAEKFMAYFPYSLGPVVILFFLIIILVTPSKEEFQSRVLPPQDVDDVDDDDDDGAEEKETSDDDDDNKKGEQIESKKDK</sequence>
<dbReference type="AlphaFoldDB" id="A0A9K3LN41"/>
<evidence type="ECO:0000256" key="6">
    <source>
        <dbReference type="SAM" id="Phobius"/>
    </source>
</evidence>
<keyword evidence="10" id="KW-1185">Reference proteome</keyword>
<reference evidence="9" key="1">
    <citation type="journal article" date="2021" name="Sci. Rep.">
        <title>Diploid genomic architecture of Nitzschia inconspicua, an elite biomass production diatom.</title>
        <authorList>
            <person name="Oliver A."/>
            <person name="Podell S."/>
            <person name="Pinowska A."/>
            <person name="Traller J.C."/>
            <person name="Smith S.R."/>
            <person name="McClure R."/>
            <person name="Beliaev A."/>
            <person name="Bohutskyi P."/>
            <person name="Hill E.A."/>
            <person name="Rabines A."/>
            <person name="Zheng H."/>
            <person name="Allen L.Z."/>
            <person name="Kuo A."/>
            <person name="Grigoriev I.V."/>
            <person name="Allen A.E."/>
            <person name="Hazlebeck D."/>
            <person name="Allen E.E."/>
        </authorList>
    </citation>
    <scope>NUCLEOTIDE SEQUENCE</scope>
    <source>
        <strain evidence="9">Hildebrandi</strain>
    </source>
</reference>
<keyword evidence="4 6" id="KW-0472">Membrane</keyword>
<dbReference type="Pfam" id="PF13848">
    <property type="entry name" value="Thioredoxin_6"/>
    <property type="match status" value="1"/>
</dbReference>
<feature type="transmembrane region" description="Helical" evidence="6">
    <location>
        <begin position="404"/>
        <end position="423"/>
    </location>
</feature>
<dbReference type="PANTHER" id="PTHR46426:SF1">
    <property type="entry name" value="PROTEIN DISULFIDE-ISOMERASE TMX3"/>
    <property type="match status" value="1"/>
</dbReference>
<name>A0A9K3LN41_9STRA</name>